<dbReference type="NCBIfam" id="TIGR00256">
    <property type="entry name" value="D-aminoacyl-tRNA deacylase"/>
    <property type="match status" value="1"/>
</dbReference>
<dbReference type="PANTHER" id="PTHR10472:SF5">
    <property type="entry name" value="D-AMINOACYL-TRNA DEACYLASE 1"/>
    <property type="match status" value="1"/>
</dbReference>
<dbReference type="GO" id="GO:0051500">
    <property type="term" value="F:D-tyrosyl-tRNA(Tyr) deacylase activity"/>
    <property type="evidence" value="ECO:0007669"/>
    <property type="project" value="TreeGrafter"/>
</dbReference>
<comment type="similarity">
    <text evidence="1 4">Belongs to the DTD family.</text>
</comment>
<dbReference type="SUPFAM" id="SSF69500">
    <property type="entry name" value="DTD-like"/>
    <property type="match status" value="1"/>
</dbReference>
<protein>
    <recommendedName>
        <fullName evidence="4">D-aminoacyl-tRNA deacylase</fullName>
        <shortName evidence="4">DTD</shortName>
        <ecNumber evidence="4">3.1.1.96</ecNumber>
    </recommendedName>
    <alternativeName>
        <fullName evidence="4">Gly-tRNA(Ala) deacylase</fullName>
        <ecNumber evidence="4">3.1.1.-</ecNumber>
    </alternativeName>
</protein>
<dbReference type="Gene3D" id="3.50.80.10">
    <property type="entry name" value="D-tyrosyl-tRNA(Tyr) deacylase"/>
    <property type="match status" value="1"/>
</dbReference>
<dbReference type="HAMAP" id="MF_00518">
    <property type="entry name" value="Deacylase_Dtd"/>
    <property type="match status" value="1"/>
</dbReference>
<dbReference type="GO" id="GO:0019478">
    <property type="term" value="P:D-amino acid catabolic process"/>
    <property type="evidence" value="ECO:0007669"/>
    <property type="project" value="UniProtKB-UniRule"/>
</dbReference>
<keyword evidence="2 4" id="KW-0820">tRNA-binding</keyword>
<comment type="subunit">
    <text evidence="4">Homodimer.</text>
</comment>
<evidence type="ECO:0000313" key="5">
    <source>
        <dbReference type="EMBL" id="KGM97035.1"/>
    </source>
</evidence>
<dbReference type="PANTHER" id="PTHR10472">
    <property type="entry name" value="D-TYROSYL-TRNA TYR DEACYLASE"/>
    <property type="match status" value="1"/>
</dbReference>
<evidence type="ECO:0000256" key="2">
    <source>
        <dbReference type="ARBA" id="ARBA00022555"/>
    </source>
</evidence>
<dbReference type="EC" id="3.1.1.96" evidence="4"/>
<dbReference type="GO" id="GO:0000049">
    <property type="term" value="F:tRNA binding"/>
    <property type="evidence" value="ECO:0007669"/>
    <property type="project" value="UniProtKB-UniRule"/>
</dbReference>
<accession>A0A0A0IBR7</accession>
<comment type="subcellular location">
    <subcellularLocation>
        <location evidence="4">Cytoplasm</location>
    </subcellularLocation>
</comment>
<keyword evidence="4" id="KW-0963">Cytoplasm</keyword>
<dbReference type="OrthoDB" id="9801395at2"/>
<dbReference type="GO" id="GO:0106026">
    <property type="term" value="F:Gly-tRNA(Ala) deacylase activity"/>
    <property type="evidence" value="ECO:0007669"/>
    <property type="project" value="UniProtKB-UniRule"/>
</dbReference>
<dbReference type="InterPro" id="IPR023509">
    <property type="entry name" value="DTD-like_sf"/>
</dbReference>
<comment type="catalytic activity">
    <reaction evidence="4">
        <text>glycyl-tRNA(Ala) + H2O = tRNA(Ala) + glycine + H(+)</text>
        <dbReference type="Rhea" id="RHEA:53744"/>
        <dbReference type="Rhea" id="RHEA-COMP:9657"/>
        <dbReference type="Rhea" id="RHEA-COMP:13640"/>
        <dbReference type="ChEBI" id="CHEBI:15377"/>
        <dbReference type="ChEBI" id="CHEBI:15378"/>
        <dbReference type="ChEBI" id="CHEBI:57305"/>
        <dbReference type="ChEBI" id="CHEBI:78442"/>
        <dbReference type="ChEBI" id="CHEBI:78522"/>
    </reaction>
</comment>
<dbReference type="EMBL" id="JENJ01000015">
    <property type="protein sequence ID" value="KGM97035.1"/>
    <property type="molecule type" value="Genomic_DNA"/>
</dbReference>
<dbReference type="Pfam" id="PF02580">
    <property type="entry name" value="Tyr_Deacylase"/>
    <property type="match status" value="1"/>
</dbReference>
<comment type="function">
    <text evidence="4">An aminoacyl-tRNA editing enzyme that deacylates mischarged D-aminoacyl-tRNAs. Also deacylates mischarged glycyl-tRNA(Ala), protecting cells against glycine mischarging by AlaRS. Acts via tRNA-based rather than protein-based catalysis; rejects L-amino acids rather than detecting D-amino acids in the active site. By recycling D-aminoacyl-tRNA to D-amino acids and free tRNA molecules, this enzyme counteracts the toxicity associated with the formation of D-aminoacyl-tRNA entities in vivo and helps enforce protein L-homochirality.</text>
</comment>
<evidence type="ECO:0000313" key="6">
    <source>
        <dbReference type="Proteomes" id="UP000030012"/>
    </source>
</evidence>
<dbReference type="EC" id="3.1.1.-" evidence="4"/>
<dbReference type="InterPro" id="IPR003732">
    <property type="entry name" value="Daa-tRNA_deacyls_DTD"/>
</dbReference>
<feature type="short sequence motif" description="Gly-cisPro motif, important for rejection of L-amino acids" evidence="4">
    <location>
        <begin position="137"/>
        <end position="138"/>
    </location>
</feature>
<keyword evidence="3 4" id="KW-0378">Hydrolase</keyword>
<organism evidence="5 6">
    <name type="scientific">Clostridium novyi A str. 4552</name>
    <dbReference type="NCBI Taxonomy" id="1444289"/>
    <lineage>
        <taxon>Bacteria</taxon>
        <taxon>Bacillati</taxon>
        <taxon>Bacillota</taxon>
        <taxon>Clostridia</taxon>
        <taxon>Eubacteriales</taxon>
        <taxon>Clostridiaceae</taxon>
        <taxon>Clostridium</taxon>
    </lineage>
</organism>
<sequence length="149" mass="16579">MRAIVQRVKESNVSVDGNIIGEIKKGFTVLVGISKGDTIEDVKYLKKKVINLRVFEDENGKLNKSLKDVGGELLIISQFTLYGDCRKGNRPSFIEALGGEDAKKLYLDFIDMCKEEINNVQTGEFGADMLVSIKNDGPVTLMIDSKKEF</sequence>
<dbReference type="GO" id="GO:0005737">
    <property type="term" value="C:cytoplasm"/>
    <property type="evidence" value="ECO:0007669"/>
    <property type="project" value="UniProtKB-SubCell"/>
</dbReference>
<evidence type="ECO:0000256" key="1">
    <source>
        <dbReference type="ARBA" id="ARBA00009673"/>
    </source>
</evidence>
<gene>
    <name evidence="4" type="primary">dtd</name>
    <name evidence="5" type="ORF">Z968_04840</name>
</gene>
<dbReference type="CDD" id="cd00563">
    <property type="entry name" value="Dtyr_deacylase"/>
    <property type="match status" value="1"/>
</dbReference>
<evidence type="ECO:0000256" key="4">
    <source>
        <dbReference type="HAMAP-Rule" id="MF_00518"/>
    </source>
</evidence>
<dbReference type="RefSeq" id="WP_039254042.1">
    <property type="nucleotide sequence ID" value="NZ_JENJ01000015.1"/>
</dbReference>
<proteinExistence type="inferred from homology"/>
<dbReference type="GO" id="GO:0043908">
    <property type="term" value="F:Ser(Gly)-tRNA(Ala) hydrolase activity"/>
    <property type="evidence" value="ECO:0007669"/>
    <property type="project" value="UniProtKB-UniRule"/>
</dbReference>
<name>A0A0A0IBR7_CLONO</name>
<comment type="domain">
    <text evidence="4">A Gly-cisPro motif from one monomer fits into the active site of the other monomer to allow specific chiral rejection of L-amino acids.</text>
</comment>
<keyword evidence="4" id="KW-0694">RNA-binding</keyword>
<evidence type="ECO:0000256" key="3">
    <source>
        <dbReference type="ARBA" id="ARBA00022801"/>
    </source>
</evidence>
<comment type="catalytic activity">
    <reaction evidence="4">
        <text>a D-aminoacyl-tRNA + H2O = a tRNA + a D-alpha-amino acid + H(+)</text>
        <dbReference type="Rhea" id="RHEA:13953"/>
        <dbReference type="Rhea" id="RHEA-COMP:10123"/>
        <dbReference type="Rhea" id="RHEA-COMP:10124"/>
        <dbReference type="ChEBI" id="CHEBI:15377"/>
        <dbReference type="ChEBI" id="CHEBI:15378"/>
        <dbReference type="ChEBI" id="CHEBI:59871"/>
        <dbReference type="ChEBI" id="CHEBI:78442"/>
        <dbReference type="ChEBI" id="CHEBI:79333"/>
        <dbReference type="EC" id="3.1.1.96"/>
    </reaction>
</comment>
<comment type="caution">
    <text evidence="5">The sequence shown here is derived from an EMBL/GenBank/DDBJ whole genome shotgun (WGS) entry which is preliminary data.</text>
</comment>
<reference evidence="5 6" key="1">
    <citation type="submission" date="2014-01" db="EMBL/GenBank/DDBJ databases">
        <title>Plasmidome dynamics in the species complex Clostridium novyi sensu lato converts strains of independent lineages into distinctly different pathogens.</title>
        <authorList>
            <person name="Skarin H."/>
            <person name="Segerman B."/>
        </authorList>
    </citation>
    <scope>NUCLEOTIDE SEQUENCE [LARGE SCALE GENOMIC DNA]</scope>
    <source>
        <strain evidence="5 6">4552</strain>
    </source>
</reference>
<dbReference type="FunFam" id="3.50.80.10:FF:000001">
    <property type="entry name" value="D-aminoacyl-tRNA deacylase"/>
    <property type="match status" value="1"/>
</dbReference>
<dbReference type="AlphaFoldDB" id="A0A0A0IBR7"/>
<dbReference type="Proteomes" id="UP000030012">
    <property type="component" value="Unassembled WGS sequence"/>
</dbReference>